<dbReference type="SUPFAM" id="SSF54695">
    <property type="entry name" value="POZ domain"/>
    <property type="match status" value="1"/>
</dbReference>
<dbReference type="SMART" id="SM00225">
    <property type="entry name" value="BTB"/>
    <property type="match status" value="1"/>
</dbReference>
<name>A0ABD3UWT9_SINWO</name>
<evidence type="ECO:0000256" key="9">
    <source>
        <dbReference type="ARBA" id="ARBA00023242"/>
    </source>
</evidence>
<dbReference type="InterPro" id="IPR050457">
    <property type="entry name" value="ZnFinger_BTB_dom_contain"/>
</dbReference>
<dbReference type="InterPro" id="IPR036236">
    <property type="entry name" value="Znf_C2H2_sf"/>
</dbReference>
<evidence type="ECO:0000313" key="14">
    <source>
        <dbReference type="EMBL" id="KAL3852730.1"/>
    </source>
</evidence>
<gene>
    <name evidence="14" type="ORF">ACJMK2_016348</name>
</gene>
<dbReference type="PANTHER" id="PTHR46105:SF5">
    <property type="entry name" value="ZINC FINGER AND BTB DOMAIN-CONTAINING PROTEIN 44 ISOFORM X1"/>
    <property type="match status" value="1"/>
</dbReference>
<keyword evidence="6" id="KW-0805">Transcription regulation</keyword>
<feature type="region of interest" description="Disordered" evidence="11">
    <location>
        <begin position="480"/>
        <end position="499"/>
    </location>
</feature>
<dbReference type="PROSITE" id="PS00028">
    <property type="entry name" value="ZINC_FINGER_C2H2_1"/>
    <property type="match status" value="3"/>
</dbReference>
<organism evidence="14 15">
    <name type="scientific">Sinanodonta woodiana</name>
    <name type="common">Chinese pond mussel</name>
    <name type="synonym">Anodonta woodiana</name>
    <dbReference type="NCBI Taxonomy" id="1069815"/>
    <lineage>
        <taxon>Eukaryota</taxon>
        <taxon>Metazoa</taxon>
        <taxon>Spiralia</taxon>
        <taxon>Lophotrochozoa</taxon>
        <taxon>Mollusca</taxon>
        <taxon>Bivalvia</taxon>
        <taxon>Autobranchia</taxon>
        <taxon>Heteroconchia</taxon>
        <taxon>Palaeoheterodonta</taxon>
        <taxon>Unionida</taxon>
        <taxon>Unionoidea</taxon>
        <taxon>Unionidae</taxon>
        <taxon>Unioninae</taxon>
        <taxon>Sinanodonta</taxon>
    </lineage>
</organism>
<evidence type="ECO:0000256" key="8">
    <source>
        <dbReference type="ARBA" id="ARBA00023163"/>
    </source>
</evidence>
<keyword evidence="4 10" id="KW-0863">Zinc-finger</keyword>
<keyword evidence="3" id="KW-0677">Repeat</keyword>
<evidence type="ECO:0000256" key="11">
    <source>
        <dbReference type="SAM" id="MobiDB-lite"/>
    </source>
</evidence>
<keyword evidence="2" id="KW-0479">Metal-binding</keyword>
<evidence type="ECO:0000256" key="6">
    <source>
        <dbReference type="ARBA" id="ARBA00023015"/>
    </source>
</evidence>
<dbReference type="InterPro" id="IPR011333">
    <property type="entry name" value="SKP1/BTB/POZ_sf"/>
</dbReference>
<evidence type="ECO:0000256" key="10">
    <source>
        <dbReference type="PROSITE-ProRule" id="PRU00042"/>
    </source>
</evidence>
<feature type="compositionally biased region" description="Low complexity" evidence="11">
    <location>
        <begin position="190"/>
        <end position="201"/>
    </location>
</feature>
<evidence type="ECO:0000256" key="3">
    <source>
        <dbReference type="ARBA" id="ARBA00022737"/>
    </source>
</evidence>
<feature type="domain" description="BTB" evidence="12">
    <location>
        <begin position="36"/>
        <end position="103"/>
    </location>
</feature>
<evidence type="ECO:0000259" key="12">
    <source>
        <dbReference type="PROSITE" id="PS50097"/>
    </source>
</evidence>
<evidence type="ECO:0000256" key="5">
    <source>
        <dbReference type="ARBA" id="ARBA00022833"/>
    </source>
</evidence>
<dbReference type="SMART" id="SM00355">
    <property type="entry name" value="ZnF_C2H2"/>
    <property type="match status" value="3"/>
</dbReference>
<sequence>MAAAASVPLSLRYQSDQLGKTVLHNYEQFYRNHELCDIVLNIGGFKLQAHRVVLAACSQYLRDLFGQPSSSQCSEITLRSDLHADATQRLVEFFYTQTITVDTQSAEHILYAARVFQIREIEKLCVTFLAAQQALRPEGCLPETISLDQEWSHRNESLRRDSRGSHSRELVCADTSGIGSTHTSPRHSSRPSSVPSGNGSVIIQTQEDGDTEIIEVKQEQDMNQSASEMSPHTGVSPQVPGYRPLFPSIRSAVSGFPGLLISTTSPTSLSTSTLLESLSTSPSASSPGQMLAKALNQSTSAGERTELRELEQIYAHYTNVAQSSQSDGSRESVTYGVTAEICHICQQVFTSSTALKRHMASHREILNVPSSYGQKSGHKPDPKEPEYEMEFPGGRYQCGTCGKCFRDPQSLKFHRYNHVLRFTCNFCGKRFSRSWNLARHRKTHYRYKYTNSGITVIDDDEINTGTVSSEGMLEEVADESLATEKENQNEKITPVDESE</sequence>
<comment type="subcellular location">
    <subcellularLocation>
        <location evidence="1">Nucleus</location>
    </subcellularLocation>
</comment>
<proteinExistence type="predicted"/>
<dbReference type="Gene3D" id="3.30.710.10">
    <property type="entry name" value="Potassium Channel Kv1.1, Chain A"/>
    <property type="match status" value="1"/>
</dbReference>
<evidence type="ECO:0000313" key="15">
    <source>
        <dbReference type="Proteomes" id="UP001634394"/>
    </source>
</evidence>
<dbReference type="Pfam" id="PF13894">
    <property type="entry name" value="zf-C2H2_4"/>
    <property type="match status" value="1"/>
</dbReference>
<dbReference type="FunFam" id="3.30.160.60:FF:000110">
    <property type="entry name" value="Zinc finger protein-like"/>
    <property type="match status" value="1"/>
</dbReference>
<keyword evidence="8" id="KW-0804">Transcription</keyword>
<dbReference type="PANTHER" id="PTHR46105">
    <property type="entry name" value="AGAP004733-PA"/>
    <property type="match status" value="1"/>
</dbReference>
<feature type="region of interest" description="Disordered" evidence="11">
    <location>
        <begin position="175"/>
        <end position="207"/>
    </location>
</feature>
<dbReference type="AlphaFoldDB" id="A0ABD3UWT9"/>
<evidence type="ECO:0000256" key="1">
    <source>
        <dbReference type="ARBA" id="ARBA00004123"/>
    </source>
</evidence>
<dbReference type="EMBL" id="JBJQND010000015">
    <property type="protein sequence ID" value="KAL3852730.1"/>
    <property type="molecule type" value="Genomic_DNA"/>
</dbReference>
<keyword evidence="9" id="KW-0539">Nucleus</keyword>
<protein>
    <submittedName>
        <fullName evidence="14">Uncharacterized protein</fullName>
    </submittedName>
</protein>
<comment type="caution">
    <text evidence="14">The sequence shown here is derived from an EMBL/GenBank/DDBJ whole genome shotgun (WGS) entry which is preliminary data.</text>
</comment>
<keyword evidence="15" id="KW-1185">Reference proteome</keyword>
<dbReference type="GO" id="GO:0003677">
    <property type="term" value="F:DNA binding"/>
    <property type="evidence" value="ECO:0007669"/>
    <property type="project" value="UniProtKB-KW"/>
</dbReference>
<dbReference type="GO" id="GO:0008270">
    <property type="term" value="F:zinc ion binding"/>
    <property type="evidence" value="ECO:0007669"/>
    <property type="project" value="UniProtKB-KW"/>
</dbReference>
<keyword evidence="7" id="KW-0238">DNA-binding</keyword>
<dbReference type="GO" id="GO:0005634">
    <property type="term" value="C:nucleus"/>
    <property type="evidence" value="ECO:0007669"/>
    <property type="project" value="UniProtKB-SubCell"/>
</dbReference>
<feature type="domain" description="C2H2-type" evidence="13">
    <location>
        <begin position="422"/>
        <end position="449"/>
    </location>
</feature>
<dbReference type="Pfam" id="PF00096">
    <property type="entry name" value="zf-C2H2"/>
    <property type="match status" value="1"/>
</dbReference>
<keyword evidence="5" id="KW-0862">Zinc</keyword>
<dbReference type="PROSITE" id="PS50157">
    <property type="entry name" value="ZINC_FINGER_C2H2_2"/>
    <property type="match status" value="3"/>
</dbReference>
<feature type="domain" description="C2H2-type" evidence="13">
    <location>
        <begin position="340"/>
        <end position="362"/>
    </location>
</feature>
<dbReference type="InterPro" id="IPR013087">
    <property type="entry name" value="Znf_C2H2_type"/>
</dbReference>
<dbReference type="Gene3D" id="3.30.160.60">
    <property type="entry name" value="Classic Zinc Finger"/>
    <property type="match status" value="2"/>
</dbReference>
<dbReference type="Pfam" id="PF00651">
    <property type="entry name" value="BTB"/>
    <property type="match status" value="1"/>
</dbReference>
<dbReference type="Proteomes" id="UP001634394">
    <property type="component" value="Unassembled WGS sequence"/>
</dbReference>
<accession>A0ABD3UWT9</accession>
<feature type="domain" description="C2H2-type" evidence="13">
    <location>
        <begin position="396"/>
        <end position="418"/>
    </location>
</feature>
<reference evidence="14 15" key="1">
    <citation type="submission" date="2024-11" db="EMBL/GenBank/DDBJ databases">
        <title>Chromosome-level genome assembly of the freshwater bivalve Anodonta woodiana.</title>
        <authorList>
            <person name="Chen X."/>
        </authorList>
    </citation>
    <scope>NUCLEOTIDE SEQUENCE [LARGE SCALE GENOMIC DNA]</scope>
    <source>
        <strain evidence="14">MN2024</strain>
        <tissue evidence="14">Gills</tissue>
    </source>
</reference>
<evidence type="ECO:0000256" key="2">
    <source>
        <dbReference type="ARBA" id="ARBA00022723"/>
    </source>
</evidence>
<evidence type="ECO:0000259" key="13">
    <source>
        <dbReference type="PROSITE" id="PS50157"/>
    </source>
</evidence>
<evidence type="ECO:0000256" key="4">
    <source>
        <dbReference type="ARBA" id="ARBA00022771"/>
    </source>
</evidence>
<evidence type="ECO:0000256" key="7">
    <source>
        <dbReference type="ARBA" id="ARBA00023125"/>
    </source>
</evidence>
<dbReference type="PROSITE" id="PS50097">
    <property type="entry name" value="BTB"/>
    <property type="match status" value="1"/>
</dbReference>
<dbReference type="SUPFAM" id="SSF57667">
    <property type="entry name" value="beta-beta-alpha zinc fingers"/>
    <property type="match status" value="1"/>
</dbReference>
<dbReference type="InterPro" id="IPR000210">
    <property type="entry name" value="BTB/POZ_dom"/>
</dbReference>